<dbReference type="GO" id="GO:0071949">
    <property type="term" value="F:FAD binding"/>
    <property type="evidence" value="ECO:0007669"/>
    <property type="project" value="InterPro"/>
</dbReference>
<dbReference type="Gene3D" id="3.40.462.20">
    <property type="match status" value="1"/>
</dbReference>
<dbReference type="Gene3D" id="3.30.465.10">
    <property type="match status" value="1"/>
</dbReference>
<comment type="similarity">
    <text evidence="2">Belongs to the oxygen-dependent FAD-linked oxidoreductase family.</text>
</comment>
<comment type="cofactor">
    <cofactor evidence="1">
        <name>FAD</name>
        <dbReference type="ChEBI" id="CHEBI:57692"/>
    </cofactor>
</comment>
<dbReference type="InterPro" id="IPR016166">
    <property type="entry name" value="FAD-bd_PCMH"/>
</dbReference>
<evidence type="ECO:0000256" key="5">
    <source>
        <dbReference type="ARBA" id="ARBA00023002"/>
    </source>
</evidence>
<dbReference type="InterPro" id="IPR016169">
    <property type="entry name" value="FAD-bd_PCMH_sub2"/>
</dbReference>
<sequence length="495" mass="53886">MRAAAAASVAVGLLAPLAQGRAIVTRADIEACLASSGVPFDTKGSADWARDSAPFNLRVPYTPVAISVPQTIEHISKSVICGKNLGIKVSAKSGGHSYASLGFGGEDGHLVVQLDRMYNVSLAEDNVAVVQPGVRLGHLATELYTKHKRAVAHGTCPGVGISGHFAHGGFGFSSHRHGLALDAVVGVTVVLADGSVVEASEKQNADLFWAIRGAGSNFGIVASWRLKTFEAPSTLTWFSVRLNWTAETSLAGLEALEVYARNTMPSELNFRVSDYSRGNPGIEGLYYGTDAEMRAAIAPLLVTAAPLGNITESHTVGWLDAAVHYSFYETIDWITPSPQEIFFAKSVTLKGLSGPSAKNFVDYWWHNATQITDRGWWFQLDMHGGQHSTIAATSNAETSYAHRDKLYIIQFYDRIDNGTYPADGTKFLNGWVDAVTAPLKPSDWGMYINYADTTLSREEAQRLYYGVNLRRLQKIKAKYDPTELFYYPQSIQPIP</sequence>
<evidence type="ECO:0000313" key="9">
    <source>
        <dbReference type="Proteomes" id="UP001321760"/>
    </source>
</evidence>
<feature type="domain" description="FAD-binding PCMH-type" evidence="7">
    <location>
        <begin position="58"/>
        <end position="231"/>
    </location>
</feature>
<accession>A0AAV9GD66</accession>
<dbReference type="EMBL" id="MU865957">
    <property type="protein sequence ID" value="KAK4446380.1"/>
    <property type="molecule type" value="Genomic_DNA"/>
</dbReference>
<gene>
    <name evidence="8" type="ORF">QBC34DRAFT_149892</name>
</gene>
<name>A0AAV9GD66_9PEZI</name>
<keyword evidence="4" id="KW-0274">FAD</keyword>
<dbReference type="InterPro" id="IPR012951">
    <property type="entry name" value="BBE"/>
</dbReference>
<dbReference type="PANTHER" id="PTHR42973:SF39">
    <property type="entry name" value="FAD-BINDING PCMH-TYPE DOMAIN-CONTAINING PROTEIN"/>
    <property type="match status" value="1"/>
</dbReference>
<dbReference type="GO" id="GO:0016491">
    <property type="term" value="F:oxidoreductase activity"/>
    <property type="evidence" value="ECO:0007669"/>
    <property type="project" value="UniProtKB-KW"/>
</dbReference>
<reference evidence="8" key="2">
    <citation type="submission" date="2023-05" db="EMBL/GenBank/DDBJ databases">
        <authorList>
            <consortium name="Lawrence Berkeley National Laboratory"/>
            <person name="Steindorff A."/>
            <person name="Hensen N."/>
            <person name="Bonometti L."/>
            <person name="Westerberg I."/>
            <person name="Brannstrom I.O."/>
            <person name="Guillou S."/>
            <person name="Cros-Aarteil S."/>
            <person name="Calhoun S."/>
            <person name="Haridas S."/>
            <person name="Kuo A."/>
            <person name="Mondo S."/>
            <person name="Pangilinan J."/>
            <person name="Riley R."/>
            <person name="Labutti K."/>
            <person name="Andreopoulos B."/>
            <person name="Lipzen A."/>
            <person name="Chen C."/>
            <person name="Yanf M."/>
            <person name="Daum C."/>
            <person name="Ng V."/>
            <person name="Clum A."/>
            <person name="Ohm R."/>
            <person name="Martin F."/>
            <person name="Silar P."/>
            <person name="Natvig D."/>
            <person name="Lalanne C."/>
            <person name="Gautier V."/>
            <person name="Ament-Velasquez S.L."/>
            <person name="Kruys A."/>
            <person name="Hutchinson M.I."/>
            <person name="Powell A.J."/>
            <person name="Barry K."/>
            <person name="Miller A.N."/>
            <person name="Grigoriev I.V."/>
            <person name="Debuchy R."/>
            <person name="Gladieux P."/>
            <person name="Thoren M.H."/>
            <person name="Johannesson H."/>
        </authorList>
    </citation>
    <scope>NUCLEOTIDE SEQUENCE</scope>
    <source>
        <strain evidence="8">PSN243</strain>
    </source>
</reference>
<dbReference type="PROSITE" id="PS51387">
    <property type="entry name" value="FAD_PCMH"/>
    <property type="match status" value="1"/>
</dbReference>
<dbReference type="SUPFAM" id="SSF56176">
    <property type="entry name" value="FAD-binding/transporter-associated domain-like"/>
    <property type="match status" value="1"/>
</dbReference>
<proteinExistence type="inferred from homology"/>
<dbReference type="AlphaFoldDB" id="A0AAV9GD66"/>
<dbReference type="PANTHER" id="PTHR42973">
    <property type="entry name" value="BINDING OXIDOREDUCTASE, PUTATIVE (AFU_ORTHOLOGUE AFUA_1G17690)-RELATED"/>
    <property type="match status" value="1"/>
</dbReference>
<keyword evidence="9" id="KW-1185">Reference proteome</keyword>
<evidence type="ECO:0000256" key="4">
    <source>
        <dbReference type="ARBA" id="ARBA00022827"/>
    </source>
</evidence>
<evidence type="ECO:0000259" key="7">
    <source>
        <dbReference type="PROSITE" id="PS51387"/>
    </source>
</evidence>
<evidence type="ECO:0000256" key="2">
    <source>
        <dbReference type="ARBA" id="ARBA00005466"/>
    </source>
</evidence>
<dbReference type="InterPro" id="IPR036318">
    <property type="entry name" value="FAD-bd_PCMH-like_sf"/>
</dbReference>
<keyword evidence="6" id="KW-0732">Signal</keyword>
<dbReference type="InterPro" id="IPR006094">
    <property type="entry name" value="Oxid_FAD_bind_N"/>
</dbReference>
<dbReference type="Proteomes" id="UP001321760">
    <property type="component" value="Unassembled WGS sequence"/>
</dbReference>
<evidence type="ECO:0000256" key="6">
    <source>
        <dbReference type="SAM" id="SignalP"/>
    </source>
</evidence>
<feature type="signal peptide" evidence="6">
    <location>
        <begin position="1"/>
        <end position="20"/>
    </location>
</feature>
<protein>
    <submittedName>
        <fullName evidence="8">Carbohydrate oxidase from Microdochium Nivale in complex with substrate analogue</fullName>
    </submittedName>
</protein>
<dbReference type="Pfam" id="PF01565">
    <property type="entry name" value="FAD_binding_4"/>
    <property type="match status" value="1"/>
</dbReference>
<evidence type="ECO:0000256" key="1">
    <source>
        <dbReference type="ARBA" id="ARBA00001974"/>
    </source>
</evidence>
<dbReference type="InterPro" id="IPR050416">
    <property type="entry name" value="FAD-linked_Oxidoreductase"/>
</dbReference>
<keyword evidence="3" id="KW-0285">Flavoprotein</keyword>
<dbReference type="Pfam" id="PF08031">
    <property type="entry name" value="BBE"/>
    <property type="match status" value="1"/>
</dbReference>
<evidence type="ECO:0000313" key="8">
    <source>
        <dbReference type="EMBL" id="KAK4446380.1"/>
    </source>
</evidence>
<keyword evidence="5" id="KW-0560">Oxidoreductase</keyword>
<feature type="chain" id="PRO_5043339529" evidence="6">
    <location>
        <begin position="21"/>
        <end position="495"/>
    </location>
</feature>
<organism evidence="8 9">
    <name type="scientific">Podospora aff. communis PSN243</name>
    <dbReference type="NCBI Taxonomy" id="3040156"/>
    <lineage>
        <taxon>Eukaryota</taxon>
        <taxon>Fungi</taxon>
        <taxon>Dikarya</taxon>
        <taxon>Ascomycota</taxon>
        <taxon>Pezizomycotina</taxon>
        <taxon>Sordariomycetes</taxon>
        <taxon>Sordariomycetidae</taxon>
        <taxon>Sordariales</taxon>
        <taxon>Podosporaceae</taxon>
        <taxon>Podospora</taxon>
    </lineage>
</organism>
<reference evidence="8" key="1">
    <citation type="journal article" date="2023" name="Mol. Phylogenet. Evol.">
        <title>Genome-scale phylogeny and comparative genomics of the fungal order Sordariales.</title>
        <authorList>
            <person name="Hensen N."/>
            <person name="Bonometti L."/>
            <person name="Westerberg I."/>
            <person name="Brannstrom I.O."/>
            <person name="Guillou S."/>
            <person name="Cros-Aarteil S."/>
            <person name="Calhoun S."/>
            <person name="Haridas S."/>
            <person name="Kuo A."/>
            <person name="Mondo S."/>
            <person name="Pangilinan J."/>
            <person name="Riley R."/>
            <person name="LaButti K."/>
            <person name="Andreopoulos B."/>
            <person name="Lipzen A."/>
            <person name="Chen C."/>
            <person name="Yan M."/>
            <person name="Daum C."/>
            <person name="Ng V."/>
            <person name="Clum A."/>
            <person name="Steindorff A."/>
            <person name="Ohm R.A."/>
            <person name="Martin F."/>
            <person name="Silar P."/>
            <person name="Natvig D.O."/>
            <person name="Lalanne C."/>
            <person name="Gautier V."/>
            <person name="Ament-Velasquez S.L."/>
            <person name="Kruys A."/>
            <person name="Hutchinson M.I."/>
            <person name="Powell A.J."/>
            <person name="Barry K."/>
            <person name="Miller A.N."/>
            <person name="Grigoriev I.V."/>
            <person name="Debuchy R."/>
            <person name="Gladieux P."/>
            <person name="Hiltunen Thoren M."/>
            <person name="Johannesson H."/>
        </authorList>
    </citation>
    <scope>NUCLEOTIDE SEQUENCE</scope>
    <source>
        <strain evidence="8">PSN243</strain>
    </source>
</reference>
<comment type="caution">
    <text evidence="8">The sequence shown here is derived from an EMBL/GenBank/DDBJ whole genome shotgun (WGS) entry which is preliminary data.</text>
</comment>
<evidence type="ECO:0000256" key="3">
    <source>
        <dbReference type="ARBA" id="ARBA00022630"/>
    </source>
</evidence>